<reference evidence="1" key="1">
    <citation type="submission" date="2021-10" db="EMBL/GenBank/DDBJ databases">
        <title>Tropical sea cucumber genome reveals ecological adaptation and Cuvierian tubules defense mechanism.</title>
        <authorList>
            <person name="Chen T."/>
        </authorList>
    </citation>
    <scope>NUCLEOTIDE SEQUENCE</scope>
    <source>
        <strain evidence="1">Nanhai2018</strain>
        <tissue evidence="1">Muscle</tissue>
    </source>
</reference>
<dbReference type="AlphaFoldDB" id="A0A9Q1CHG1"/>
<gene>
    <name evidence="1" type="ORF">HOLleu_07926</name>
</gene>
<name>A0A9Q1CHG1_HOLLE</name>
<keyword evidence="2" id="KW-1185">Reference proteome</keyword>
<sequence>MALVESTFKDKKGYVRSCQVRTKTSTFVRPVPKLCILSYAYLLRQNKRNWAFLIAFWTVVYLRFKVGLKFERLV</sequence>
<organism evidence="1 2">
    <name type="scientific">Holothuria leucospilota</name>
    <name type="common">Black long sea cucumber</name>
    <name type="synonym">Mertensiothuria leucospilota</name>
    <dbReference type="NCBI Taxonomy" id="206669"/>
    <lineage>
        <taxon>Eukaryota</taxon>
        <taxon>Metazoa</taxon>
        <taxon>Echinodermata</taxon>
        <taxon>Eleutherozoa</taxon>
        <taxon>Echinozoa</taxon>
        <taxon>Holothuroidea</taxon>
        <taxon>Aspidochirotacea</taxon>
        <taxon>Aspidochirotida</taxon>
        <taxon>Holothuriidae</taxon>
        <taxon>Holothuria</taxon>
    </lineage>
</organism>
<comment type="caution">
    <text evidence="1">The sequence shown here is derived from an EMBL/GenBank/DDBJ whole genome shotgun (WGS) entry which is preliminary data.</text>
</comment>
<evidence type="ECO:0000313" key="2">
    <source>
        <dbReference type="Proteomes" id="UP001152320"/>
    </source>
</evidence>
<dbReference type="EMBL" id="JAIZAY010000003">
    <property type="protein sequence ID" value="KAJ8045010.1"/>
    <property type="molecule type" value="Genomic_DNA"/>
</dbReference>
<accession>A0A9Q1CHG1</accession>
<protein>
    <submittedName>
        <fullName evidence="1">Uncharacterized protein</fullName>
    </submittedName>
</protein>
<proteinExistence type="predicted"/>
<dbReference type="Proteomes" id="UP001152320">
    <property type="component" value="Chromosome 3"/>
</dbReference>
<evidence type="ECO:0000313" key="1">
    <source>
        <dbReference type="EMBL" id="KAJ8045010.1"/>
    </source>
</evidence>